<evidence type="ECO:0000256" key="1">
    <source>
        <dbReference type="SAM" id="MobiDB-lite"/>
    </source>
</evidence>
<dbReference type="Proteomes" id="UP000447873">
    <property type="component" value="Unassembled WGS sequence"/>
</dbReference>
<organism evidence="4 6">
    <name type="scientific">Venturia inaequalis</name>
    <name type="common">Apple scab fungus</name>
    <dbReference type="NCBI Taxonomy" id="5025"/>
    <lineage>
        <taxon>Eukaryota</taxon>
        <taxon>Fungi</taxon>
        <taxon>Dikarya</taxon>
        <taxon>Ascomycota</taxon>
        <taxon>Pezizomycotina</taxon>
        <taxon>Dothideomycetes</taxon>
        <taxon>Pleosporomycetidae</taxon>
        <taxon>Venturiales</taxon>
        <taxon>Venturiaceae</taxon>
        <taxon>Venturia</taxon>
    </lineage>
</organism>
<keyword evidence="3" id="KW-0732">Signal</keyword>
<dbReference type="EMBL" id="WNWS01000327">
    <property type="protein sequence ID" value="KAE9970531.1"/>
    <property type="molecule type" value="Genomic_DNA"/>
</dbReference>
<feature type="region of interest" description="Disordered" evidence="1">
    <location>
        <begin position="238"/>
        <end position="259"/>
    </location>
</feature>
<comment type="caution">
    <text evidence="4">The sequence shown here is derived from an EMBL/GenBank/DDBJ whole genome shotgun (WGS) entry which is preliminary data.</text>
</comment>
<evidence type="ECO:0000313" key="7">
    <source>
        <dbReference type="Proteomes" id="UP000490939"/>
    </source>
</evidence>
<dbReference type="EMBL" id="WNWR01000214">
    <property type="protein sequence ID" value="KAE9988356.1"/>
    <property type="molecule type" value="Genomic_DNA"/>
</dbReference>
<gene>
    <name evidence="5" type="ORF">EG327_003385</name>
    <name evidence="4" type="ORF">EG328_006183</name>
</gene>
<dbReference type="Proteomes" id="UP000490939">
    <property type="component" value="Unassembled WGS sequence"/>
</dbReference>
<evidence type="ECO:0000313" key="5">
    <source>
        <dbReference type="EMBL" id="KAE9988356.1"/>
    </source>
</evidence>
<evidence type="ECO:0000256" key="2">
    <source>
        <dbReference type="SAM" id="Phobius"/>
    </source>
</evidence>
<dbReference type="AlphaFoldDB" id="A0A8H3UH82"/>
<protein>
    <submittedName>
        <fullName evidence="4">Uncharacterized protein</fullName>
    </submittedName>
</protein>
<feature type="chain" id="PRO_5044690591" evidence="3">
    <location>
        <begin position="21"/>
        <end position="354"/>
    </location>
</feature>
<keyword evidence="2" id="KW-0812">Transmembrane</keyword>
<sequence>MLSFKSILFVLSAIFHTIYAVEVAPNSPCSQSCIDFPNGNISDTAASHTTEKDVVCNDWEYTGENSTTVGQKFKACNNCEQYSPAIDSSGGENDLYWFLFNLKSTVVWCVFGVYGSTTSSQPTRAYNACNSACQPIAPALLDKLQVTNQDLQYNYCNASNNAFNSGVDACAKCLSTVSNVQMIGNFISALKTACVQRPALGKTLSLGANIFSLPGTSTSSTTILSSVSTSVATSVSTSIPSSTVTPETTPSSASTLPLISPPERIQTGTIAGIVTGAVSGIILVTLVVVLCCRRRKSNEEPIRDYDEVSEKTVSIQEMIGDYEQGKQVTAVMPKYELDGRGPYRQTVLVRHELS</sequence>
<evidence type="ECO:0000313" key="4">
    <source>
        <dbReference type="EMBL" id="KAE9970531.1"/>
    </source>
</evidence>
<accession>A0A8H3UH82</accession>
<evidence type="ECO:0000313" key="6">
    <source>
        <dbReference type="Proteomes" id="UP000447873"/>
    </source>
</evidence>
<feature type="transmembrane region" description="Helical" evidence="2">
    <location>
        <begin position="270"/>
        <end position="292"/>
    </location>
</feature>
<feature type="signal peptide" evidence="3">
    <location>
        <begin position="1"/>
        <end position="20"/>
    </location>
</feature>
<keyword evidence="7" id="KW-1185">Reference proteome</keyword>
<reference evidence="4 6" key="1">
    <citation type="submission" date="2018-12" db="EMBL/GenBank/DDBJ databases">
        <title>Venturia inaequalis Genome Resource.</title>
        <authorList>
            <person name="Lichtner F.J."/>
        </authorList>
    </citation>
    <scope>NUCLEOTIDE SEQUENCE [LARGE SCALE GENOMIC DNA]</scope>
    <source>
        <strain evidence="4 6">120213</strain>
        <strain evidence="5 7">DMI_063113</strain>
    </source>
</reference>
<keyword evidence="2" id="KW-0472">Membrane</keyword>
<name>A0A8H3UH82_VENIN</name>
<keyword evidence="2" id="KW-1133">Transmembrane helix</keyword>
<proteinExistence type="predicted"/>
<evidence type="ECO:0000256" key="3">
    <source>
        <dbReference type="SAM" id="SignalP"/>
    </source>
</evidence>